<dbReference type="InterPro" id="IPR036397">
    <property type="entry name" value="RNaseH_sf"/>
</dbReference>
<dbReference type="AlphaFoldDB" id="A0A6S7HEL4"/>
<dbReference type="InterPro" id="IPR012337">
    <property type="entry name" value="RNaseH-like_sf"/>
</dbReference>
<protein>
    <submittedName>
        <fullName evidence="2">Pro-Pol poly</fullName>
    </submittedName>
</protein>
<accession>A0A6S7HEL4</accession>
<name>A0A6S7HEL4_PARCT</name>
<organism evidence="2 3">
    <name type="scientific">Paramuricea clavata</name>
    <name type="common">Red gorgonian</name>
    <name type="synonym">Violescent sea-whip</name>
    <dbReference type="NCBI Taxonomy" id="317549"/>
    <lineage>
        <taxon>Eukaryota</taxon>
        <taxon>Metazoa</taxon>
        <taxon>Cnidaria</taxon>
        <taxon>Anthozoa</taxon>
        <taxon>Octocorallia</taxon>
        <taxon>Malacalcyonacea</taxon>
        <taxon>Plexauridae</taxon>
        <taxon>Paramuricea</taxon>
    </lineage>
</organism>
<dbReference type="InterPro" id="IPR001584">
    <property type="entry name" value="Integrase_cat-core"/>
</dbReference>
<keyword evidence="3" id="KW-1185">Reference proteome</keyword>
<feature type="compositionally biased region" description="Basic and acidic residues" evidence="1">
    <location>
        <begin position="323"/>
        <end position="337"/>
    </location>
</feature>
<evidence type="ECO:0000313" key="2">
    <source>
        <dbReference type="EMBL" id="CAB4001553.1"/>
    </source>
</evidence>
<evidence type="ECO:0000256" key="1">
    <source>
        <dbReference type="SAM" id="MobiDB-lite"/>
    </source>
</evidence>
<dbReference type="OrthoDB" id="8194935at2759"/>
<dbReference type="PROSITE" id="PS50994">
    <property type="entry name" value="INTEGRASE"/>
    <property type="match status" value="1"/>
</dbReference>
<dbReference type="GO" id="GO:0003676">
    <property type="term" value="F:nucleic acid binding"/>
    <property type="evidence" value="ECO:0007669"/>
    <property type="project" value="InterPro"/>
</dbReference>
<dbReference type="SUPFAM" id="SSF53098">
    <property type="entry name" value="Ribonuclease H-like"/>
    <property type="match status" value="1"/>
</dbReference>
<dbReference type="EMBL" id="CACRXK020004117">
    <property type="protein sequence ID" value="CAB4001553.1"/>
    <property type="molecule type" value="Genomic_DNA"/>
</dbReference>
<evidence type="ECO:0000313" key="3">
    <source>
        <dbReference type="Proteomes" id="UP001152795"/>
    </source>
</evidence>
<dbReference type="PANTHER" id="PTHR47331">
    <property type="entry name" value="PHD-TYPE DOMAIN-CONTAINING PROTEIN"/>
    <property type="match status" value="1"/>
</dbReference>
<comment type="caution">
    <text evidence="2">The sequence shown here is derived from an EMBL/GenBank/DDBJ whole genome shotgun (WGS) entry which is preliminary data.</text>
</comment>
<feature type="region of interest" description="Disordered" evidence="1">
    <location>
        <begin position="323"/>
        <end position="343"/>
    </location>
</feature>
<proteinExistence type="predicted"/>
<reference evidence="2" key="1">
    <citation type="submission" date="2020-04" db="EMBL/GenBank/DDBJ databases">
        <authorList>
            <person name="Alioto T."/>
            <person name="Alioto T."/>
            <person name="Gomez Garrido J."/>
        </authorList>
    </citation>
    <scope>NUCLEOTIDE SEQUENCE</scope>
    <source>
        <strain evidence="2">A484AB</strain>
    </source>
</reference>
<gene>
    <name evidence="2" type="ORF">PACLA_8A056035</name>
</gene>
<dbReference type="Proteomes" id="UP001152795">
    <property type="component" value="Unassembled WGS sequence"/>
</dbReference>
<dbReference type="Gene3D" id="3.30.420.10">
    <property type="entry name" value="Ribonuclease H-like superfamily/Ribonuclease H"/>
    <property type="match status" value="1"/>
</dbReference>
<dbReference type="PANTHER" id="PTHR47331:SF2">
    <property type="match status" value="1"/>
</dbReference>
<dbReference type="GO" id="GO:0015074">
    <property type="term" value="P:DNA integration"/>
    <property type="evidence" value="ECO:0007669"/>
    <property type="project" value="InterPro"/>
</dbReference>
<sequence length="361" mass="41511">MKEMRRTLPEKGEFEHWKVQFDLYLDGKKGMEMQRKIGKGELAINNEASYHIGQESLSHNPNHSGVPQERRQFIRTQLGKCGTCRRFEGKSYQAPPAPPLPEFRVNEAPPFTATGIDFLGPLYVKTREENPKVWICLCTCCVVRALHLDVVPNLTSEGFMRSFRRFTARRGIPSTIITDNGGTFQPTAKEITTILTHPDVNKFFAGKRITWHFNLEKALWWGGFFERLVKSTKRCLKKTLGTAKLTYEELLTATVEVKMILNSRPLSYISTEDFEESLTPSHLLTRGAVVKVFSKKGRSTTIKRPVQRLFPFEIRSTARESELPVEVKEDDKPEVTRTRPRRAAAIEADNRRKRWIEDLDL</sequence>